<sequence length="336" mass="37695">MANTSLKNKKRLWLGLKTAHAQLDLAKLMFFYGDSFENHQIYELDEATEILKHPRFDATKETTLYIHGYIETPEVESIHVIVDAYQKNGDHNLLVLDWGELADGNYLLDAVQNAKQLGPKVATVLIGLFSNGLQRDLFHLVGHSLGGQMSGMVGRSIFKKSKETIKLKRISALDPAFPPFYPAIGTTAISKNDAVMVDVIHTDAGLYGAPRSTGTVDFWPNSGKTLQPGCPKRDYKLLTDIGLKDLCSHRRSWRFWAESVAAKDTPTFHAVKSKSWSDFKKFRVDESYIIQMGLNCPETARPGDYYLQTNGDQPYSKGINGITYEKNENVVFPTND</sequence>
<name>A0A9Q0S5S3_9DIPT</name>
<protein>
    <submittedName>
        <fullName evidence="6">Pancreatic triacylglycerol lipase</fullName>
    </submittedName>
</protein>
<dbReference type="PRINTS" id="PR00821">
    <property type="entry name" value="TAGLIPASE"/>
</dbReference>
<dbReference type="PANTHER" id="PTHR11610:SF37">
    <property type="entry name" value="GH01208P"/>
    <property type="match status" value="1"/>
</dbReference>
<dbReference type="GO" id="GO:0017171">
    <property type="term" value="F:serine hydrolase activity"/>
    <property type="evidence" value="ECO:0007669"/>
    <property type="project" value="TreeGrafter"/>
</dbReference>
<dbReference type="InterPro" id="IPR029058">
    <property type="entry name" value="AB_hydrolase_fold"/>
</dbReference>
<dbReference type="InterPro" id="IPR013818">
    <property type="entry name" value="Lipase"/>
</dbReference>
<dbReference type="EMBL" id="WJQU01000001">
    <property type="protein sequence ID" value="KAJ6646179.1"/>
    <property type="molecule type" value="Genomic_DNA"/>
</dbReference>
<evidence type="ECO:0000256" key="3">
    <source>
        <dbReference type="ARBA" id="ARBA00022525"/>
    </source>
</evidence>
<dbReference type="Proteomes" id="UP001151699">
    <property type="component" value="Chromosome A"/>
</dbReference>
<dbReference type="Pfam" id="PF00151">
    <property type="entry name" value="Lipase"/>
    <property type="match status" value="1"/>
</dbReference>
<organism evidence="6 7">
    <name type="scientific">Pseudolycoriella hygida</name>
    <dbReference type="NCBI Taxonomy" id="35572"/>
    <lineage>
        <taxon>Eukaryota</taxon>
        <taxon>Metazoa</taxon>
        <taxon>Ecdysozoa</taxon>
        <taxon>Arthropoda</taxon>
        <taxon>Hexapoda</taxon>
        <taxon>Insecta</taxon>
        <taxon>Pterygota</taxon>
        <taxon>Neoptera</taxon>
        <taxon>Endopterygota</taxon>
        <taxon>Diptera</taxon>
        <taxon>Nematocera</taxon>
        <taxon>Sciaroidea</taxon>
        <taxon>Sciaridae</taxon>
        <taxon>Pseudolycoriella</taxon>
    </lineage>
</organism>
<dbReference type="PANTHER" id="PTHR11610">
    <property type="entry name" value="LIPASE"/>
    <property type="match status" value="1"/>
</dbReference>
<dbReference type="GO" id="GO:0016042">
    <property type="term" value="P:lipid catabolic process"/>
    <property type="evidence" value="ECO:0007669"/>
    <property type="project" value="TreeGrafter"/>
</dbReference>
<comment type="subcellular location">
    <subcellularLocation>
        <location evidence="1">Secreted</location>
    </subcellularLocation>
</comment>
<dbReference type="FunFam" id="3.40.50.1820:FF:000122">
    <property type="entry name" value="Vitellogenin-3-like Protein"/>
    <property type="match status" value="1"/>
</dbReference>
<evidence type="ECO:0000256" key="2">
    <source>
        <dbReference type="ARBA" id="ARBA00010701"/>
    </source>
</evidence>
<dbReference type="OrthoDB" id="199913at2759"/>
<accession>A0A9Q0S5S3</accession>
<dbReference type="InterPro" id="IPR000734">
    <property type="entry name" value="TAG_lipase"/>
</dbReference>
<evidence type="ECO:0000256" key="1">
    <source>
        <dbReference type="ARBA" id="ARBA00004613"/>
    </source>
</evidence>
<evidence type="ECO:0000256" key="4">
    <source>
        <dbReference type="RuleBase" id="RU004262"/>
    </source>
</evidence>
<reference evidence="6" key="1">
    <citation type="submission" date="2022-07" db="EMBL/GenBank/DDBJ databases">
        <authorList>
            <person name="Trinca V."/>
            <person name="Uliana J.V.C."/>
            <person name="Torres T.T."/>
            <person name="Ward R.J."/>
            <person name="Monesi N."/>
        </authorList>
    </citation>
    <scope>NUCLEOTIDE SEQUENCE</scope>
    <source>
        <strain evidence="6">HSMRA1968</strain>
        <tissue evidence="6">Whole embryos</tissue>
    </source>
</reference>
<dbReference type="GO" id="GO:0016298">
    <property type="term" value="F:lipase activity"/>
    <property type="evidence" value="ECO:0007669"/>
    <property type="project" value="InterPro"/>
</dbReference>
<comment type="caution">
    <text evidence="6">The sequence shown here is derived from an EMBL/GenBank/DDBJ whole genome shotgun (WGS) entry which is preliminary data.</text>
</comment>
<keyword evidence="3" id="KW-0964">Secreted</keyword>
<comment type="similarity">
    <text evidence="2 4">Belongs to the AB hydrolase superfamily. Lipase family.</text>
</comment>
<feature type="domain" description="Lipase" evidence="5">
    <location>
        <begin position="26"/>
        <end position="315"/>
    </location>
</feature>
<dbReference type="Gene3D" id="3.40.50.1820">
    <property type="entry name" value="alpha/beta hydrolase"/>
    <property type="match status" value="1"/>
</dbReference>
<dbReference type="GO" id="GO:0005615">
    <property type="term" value="C:extracellular space"/>
    <property type="evidence" value="ECO:0007669"/>
    <property type="project" value="TreeGrafter"/>
</dbReference>
<evidence type="ECO:0000313" key="6">
    <source>
        <dbReference type="EMBL" id="KAJ6646179.1"/>
    </source>
</evidence>
<gene>
    <name evidence="6" type="primary">Pnlip_2</name>
    <name evidence="6" type="ORF">Bhyg_01390</name>
</gene>
<evidence type="ECO:0000259" key="5">
    <source>
        <dbReference type="Pfam" id="PF00151"/>
    </source>
</evidence>
<evidence type="ECO:0000313" key="7">
    <source>
        <dbReference type="Proteomes" id="UP001151699"/>
    </source>
</evidence>
<dbReference type="AlphaFoldDB" id="A0A9Q0S5S3"/>
<keyword evidence="7" id="KW-1185">Reference proteome</keyword>
<dbReference type="SUPFAM" id="SSF53474">
    <property type="entry name" value="alpha/beta-Hydrolases"/>
    <property type="match status" value="1"/>
</dbReference>
<proteinExistence type="inferred from homology"/>